<reference evidence="1" key="2">
    <citation type="submission" date="2015-06" db="UniProtKB">
        <authorList>
            <consortium name="EnsemblMetazoa"/>
        </authorList>
    </citation>
    <scope>IDENTIFICATION</scope>
</reference>
<keyword evidence="2" id="KW-1185">Reference proteome</keyword>
<sequence length="60" mass="6878">MTFRVHLQEDISTPPRASVNAWRLNREVELTSGVLVDAYKENALFQKSEEVKSPLVEQGY</sequence>
<dbReference type="EnsemblMetazoa" id="MESCA007963-RA">
    <property type="protein sequence ID" value="MESCA007963-PA"/>
    <property type="gene ID" value="MESCA007963"/>
</dbReference>
<organism evidence="1 2">
    <name type="scientific">Megaselia scalaris</name>
    <name type="common">Humpbacked fly</name>
    <name type="synonym">Phora scalaris</name>
    <dbReference type="NCBI Taxonomy" id="36166"/>
    <lineage>
        <taxon>Eukaryota</taxon>
        <taxon>Metazoa</taxon>
        <taxon>Ecdysozoa</taxon>
        <taxon>Arthropoda</taxon>
        <taxon>Hexapoda</taxon>
        <taxon>Insecta</taxon>
        <taxon>Pterygota</taxon>
        <taxon>Neoptera</taxon>
        <taxon>Endopterygota</taxon>
        <taxon>Diptera</taxon>
        <taxon>Brachycera</taxon>
        <taxon>Muscomorpha</taxon>
        <taxon>Platypezoidea</taxon>
        <taxon>Phoridae</taxon>
        <taxon>Megaseliini</taxon>
        <taxon>Megaselia</taxon>
    </lineage>
</organism>
<evidence type="ECO:0000313" key="1">
    <source>
        <dbReference type="EnsemblMetazoa" id="MESCA007963-PA"/>
    </source>
</evidence>
<dbReference type="EMBL" id="CAQQ02008336">
    <property type="status" value="NOT_ANNOTATED_CDS"/>
    <property type="molecule type" value="Genomic_DNA"/>
</dbReference>
<accession>T1GVZ5</accession>
<dbReference type="Proteomes" id="UP000015102">
    <property type="component" value="Unassembled WGS sequence"/>
</dbReference>
<dbReference type="EMBL" id="CAQQ02008337">
    <property type="status" value="NOT_ANNOTATED_CDS"/>
    <property type="molecule type" value="Genomic_DNA"/>
</dbReference>
<proteinExistence type="predicted"/>
<evidence type="ECO:0000313" key="2">
    <source>
        <dbReference type="Proteomes" id="UP000015102"/>
    </source>
</evidence>
<dbReference type="AlphaFoldDB" id="T1GVZ5"/>
<name>T1GVZ5_MEGSC</name>
<protein>
    <submittedName>
        <fullName evidence="1">Uncharacterized protein</fullName>
    </submittedName>
</protein>
<reference evidence="2" key="1">
    <citation type="submission" date="2013-02" db="EMBL/GenBank/DDBJ databases">
        <authorList>
            <person name="Hughes D."/>
        </authorList>
    </citation>
    <scope>NUCLEOTIDE SEQUENCE</scope>
    <source>
        <strain>Durham</strain>
        <strain evidence="2">NC isolate 2 -- Noor lab</strain>
    </source>
</reference>
<dbReference type="HOGENOM" id="CLU_2944335_0_0_1"/>